<evidence type="ECO:0000256" key="6">
    <source>
        <dbReference type="ARBA" id="ARBA00023157"/>
    </source>
</evidence>
<evidence type="ECO:0000256" key="1">
    <source>
        <dbReference type="ARBA" id="ARBA00001974"/>
    </source>
</evidence>
<dbReference type="GO" id="GO:0016971">
    <property type="term" value="F:flavin-dependent sulfhydryl oxidase activity"/>
    <property type="evidence" value="ECO:0007669"/>
    <property type="project" value="InterPro"/>
</dbReference>
<dbReference type="PANTHER" id="PTHR12645">
    <property type="entry name" value="ALR/ERV"/>
    <property type="match status" value="1"/>
</dbReference>
<dbReference type="InterPro" id="IPR036774">
    <property type="entry name" value="ERV/ALR_sulphydryl_oxid_sf"/>
</dbReference>
<keyword evidence="6" id="KW-1015">Disulfide bond</keyword>
<dbReference type="InterPro" id="IPR039799">
    <property type="entry name" value="ALR/ERV"/>
</dbReference>
<keyword evidence="7" id="KW-0812">Transmembrane</keyword>
<evidence type="ECO:0000256" key="7">
    <source>
        <dbReference type="SAM" id="Phobius"/>
    </source>
</evidence>
<dbReference type="Gene3D" id="1.20.120.310">
    <property type="entry name" value="ERV/ALR sulfhydryl oxidase domain"/>
    <property type="match status" value="1"/>
</dbReference>
<organism evidence="9">
    <name type="scientific">viral metagenome</name>
    <dbReference type="NCBI Taxonomy" id="1070528"/>
    <lineage>
        <taxon>unclassified sequences</taxon>
        <taxon>metagenomes</taxon>
        <taxon>organismal metagenomes</taxon>
    </lineage>
</organism>
<dbReference type="PANTHER" id="PTHR12645:SF0">
    <property type="entry name" value="FAD-LINKED SULFHYDRYL OXIDASE ALR"/>
    <property type="match status" value="1"/>
</dbReference>
<protein>
    <recommendedName>
        <fullName evidence="2">thiol oxidase</fullName>
        <ecNumber evidence="2">1.8.3.2</ecNumber>
    </recommendedName>
</protein>
<dbReference type="SUPFAM" id="SSF69000">
    <property type="entry name" value="FAD-dependent thiol oxidase"/>
    <property type="match status" value="1"/>
</dbReference>
<evidence type="ECO:0000256" key="2">
    <source>
        <dbReference type="ARBA" id="ARBA00012512"/>
    </source>
</evidence>
<dbReference type="EMBL" id="MN738826">
    <property type="protein sequence ID" value="QHT38123.1"/>
    <property type="molecule type" value="Genomic_DNA"/>
</dbReference>
<dbReference type="GO" id="GO:0005739">
    <property type="term" value="C:mitochondrion"/>
    <property type="evidence" value="ECO:0007669"/>
    <property type="project" value="TreeGrafter"/>
</dbReference>
<name>A0A6C0FBY2_9ZZZZ</name>
<dbReference type="Pfam" id="PF04777">
    <property type="entry name" value="Evr1_Alr"/>
    <property type="match status" value="1"/>
</dbReference>
<keyword evidence="5" id="KW-0560">Oxidoreductase</keyword>
<dbReference type="GO" id="GO:0050660">
    <property type="term" value="F:flavin adenine dinucleotide binding"/>
    <property type="evidence" value="ECO:0007669"/>
    <property type="project" value="TreeGrafter"/>
</dbReference>
<feature type="domain" description="ERV/ALR sulfhydryl oxidase" evidence="8">
    <location>
        <begin position="1"/>
        <end position="103"/>
    </location>
</feature>
<keyword evidence="3" id="KW-0285">Flavoprotein</keyword>
<accession>A0A6C0FBY2</accession>
<evidence type="ECO:0000259" key="8">
    <source>
        <dbReference type="PROSITE" id="PS51324"/>
    </source>
</evidence>
<dbReference type="InterPro" id="IPR017905">
    <property type="entry name" value="ERV/ALR_sulphydryl_oxidase"/>
</dbReference>
<dbReference type="AlphaFoldDB" id="A0A6C0FBY2"/>
<sequence length="142" mass="17217">MKFDPNVWGPHYWFFLHTIAEGYPLHPNDVTKKKYYDLIHNLPLFIPNDEIGNFFSELLDKYPVSPYLVNRDSFVKWMHFIHNKVNVRIGKPEISLPKALELYRNEYKPKPVYLAEKLNIKKHYIILFLIFILLLCIYLWYE</sequence>
<keyword evidence="7" id="KW-0472">Membrane</keyword>
<keyword evidence="7" id="KW-1133">Transmembrane helix</keyword>
<keyword evidence="4" id="KW-0274">FAD</keyword>
<reference evidence="9" key="1">
    <citation type="journal article" date="2020" name="Nature">
        <title>Giant virus diversity and host interactions through global metagenomics.</title>
        <authorList>
            <person name="Schulz F."/>
            <person name="Roux S."/>
            <person name="Paez-Espino D."/>
            <person name="Jungbluth S."/>
            <person name="Walsh D.A."/>
            <person name="Denef V.J."/>
            <person name="McMahon K.D."/>
            <person name="Konstantinidis K.T."/>
            <person name="Eloe-Fadrosh E.A."/>
            <person name="Kyrpides N.C."/>
            <person name="Woyke T."/>
        </authorList>
    </citation>
    <scope>NUCLEOTIDE SEQUENCE</scope>
    <source>
        <strain evidence="9">GVMAG-S-ERX556049-19</strain>
    </source>
</reference>
<comment type="cofactor">
    <cofactor evidence="1">
        <name>FAD</name>
        <dbReference type="ChEBI" id="CHEBI:57692"/>
    </cofactor>
</comment>
<evidence type="ECO:0000256" key="3">
    <source>
        <dbReference type="ARBA" id="ARBA00022630"/>
    </source>
</evidence>
<evidence type="ECO:0000256" key="5">
    <source>
        <dbReference type="ARBA" id="ARBA00023002"/>
    </source>
</evidence>
<proteinExistence type="predicted"/>
<dbReference type="EC" id="1.8.3.2" evidence="2"/>
<evidence type="ECO:0000256" key="4">
    <source>
        <dbReference type="ARBA" id="ARBA00022827"/>
    </source>
</evidence>
<dbReference type="PROSITE" id="PS51324">
    <property type="entry name" value="ERV_ALR"/>
    <property type="match status" value="1"/>
</dbReference>
<feature type="transmembrane region" description="Helical" evidence="7">
    <location>
        <begin position="124"/>
        <end position="141"/>
    </location>
</feature>
<evidence type="ECO:0000313" key="9">
    <source>
        <dbReference type="EMBL" id="QHT38123.1"/>
    </source>
</evidence>